<feature type="region of interest" description="Disordered" evidence="2">
    <location>
        <begin position="90"/>
        <end position="109"/>
    </location>
</feature>
<protein>
    <submittedName>
        <fullName evidence="3">Uncharacterized protein</fullName>
    </submittedName>
</protein>
<gene>
    <name evidence="3" type="ORF">EJB05_41156</name>
</gene>
<comment type="caution">
    <text evidence="3">The sequence shown here is derived from an EMBL/GenBank/DDBJ whole genome shotgun (WGS) entry which is preliminary data.</text>
</comment>
<dbReference type="Gramene" id="TVU07787">
    <property type="protein sequence ID" value="TVU07787"/>
    <property type="gene ID" value="EJB05_41156"/>
</dbReference>
<dbReference type="AlphaFoldDB" id="A0A5J9T958"/>
<feature type="non-terminal residue" evidence="3">
    <location>
        <position position="1"/>
    </location>
</feature>
<feature type="region of interest" description="Disordered" evidence="2">
    <location>
        <begin position="648"/>
        <end position="684"/>
    </location>
</feature>
<name>A0A5J9T958_9POAL</name>
<organism evidence="3 4">
    <name type="scientific">Eragrostis curvula</name>
    <name type="common">weeping love grass</name>
    <dbReference type="NCBI Taxonomy" id="38414"/>
    <lineage>
        <taxon>Eukaryota</taxon>
        <taxon>Viridiplantae</taxon>
        <taxon>Streptophyta</taxon>
        <taxon>Embryophyta</taxon>
        <taxon>Tracheophyta</taxon>
        <taxon>Spermatophyta</taxon>
        <taxon>Magnoliopsida</taxon>
        <taxon>Liliopsida</taxon>
        <taxon>Poales</taxon>
        <taxon>Poaceae</taxon>
        <taxon>PACMAD clade</taxon>
        <taxon>Chloridoideae</taxon>
        <taxon>Eragrostideae</taxon>
        <taxon>Eragrostidinae</taxon>
        <taxon>Eragrostis</taxon>
    </lineage>
</organism>
<feature type="compositionally biased region" description="Low complexity" evidence="2">
    <location>
        <begin position="33"/>
        <end position="51"/>
    </location>
</feature>
<evidence type="ECO:0000313" key="3">
    <source>
        <dbReference type="EMBL" id="TVU07787.1"/>
    </source>
</evidence>
<sequence length="684" mass="75760">MHDMMPADNEDAAEVGPGRGDDVALPVEEEGEGPSVGTEVVTQMEMVPVPEEVVDEEEEAEEDKDATGLSLGISSANGYDSVDLEEDVNAENFDEGDSGNEEAESSEDDAFEECRDGDDMNWIGDGKEDGEMAHCLQRCNSGAFGGMQFENLNKGDVDMRDELRFDDFPGRGSLERMSSSNLLQAMNSIPASYNVTENVHDLSSGEFLAMGADAHKNGMDMGPGSSYLFGNNGKRHISDIDGYNGNMQVQEQFPQCNQQKRMRHSNSSSIPPGSADFNANIVVPIQNLMVEASKFYEQKDQEIQSLQMEKRYFSDMLQEKDALIQSLNSARFEQQNRWQAQLRRFEHDLNVMAQLATGYKKALERTRASYDDYRKKFPCSKPHYADVPNGGGLVLSVSELERRQLVEEQQKLAAANDMIQKFEREWFSKLDVWTSSVHSLSTRMEELSKEIQKQDLKPRLQRPWLQRPRLQRPWLQRPRLQRPCLQRPRLQRNELADCQRFQCEDGSRLLPRWTRCIDVNECSSPIVVYQGLEIPGFLKGSRFLVFLKDSAMLQKLIHLSSIDLVEMASCATAGETSAQYSNDGGASDAYGPGLPSRSDSMSSSPPSTSSTLGAYSALLPAPFAGAGEAGDLPPSISASRDWMTRLSWSTSSGGCSVAGASSRSSMRNVPSTTCTAGCPPPPPE</sequence>
<evidence type="ECO:0000256" key="2">
    <source>
        <dbReference type="SAM" id="MobiDB-lite"/>
    </source>
</evidence>
<feature type="compositionally biased region" description="Acidic residues" evidence="2">
    <location>
        <begin position="52"/>
        <end position="64"/>
    </location>
</feature>
<reference evidence="3 4" key="1">
    <citation type="journal article" date="2019" name="Sci. Rep.">
        <title>A high-quality genome of Eragrostis curvula grass provides insights into Poaceae evolution and supports new strategies to enhance forage quality.</title>
        <authorList>
            <person name="Carballo J."/>
            <person name="Santos B.A.C.M."/>
            <person name="Zappacosta D."/>
            <person name="Garbus I."/>
            <person name="Selva J.P."/>
            <person name="Gallo C.A."/>
            <person name="Diaz A."/>
            <person name="Albertini E."/>
            <person name="Caccamo M."/>
            <person name="Echenique V."/>
        </authorList>
    </citation>
    <scope>NUCLEOTIDE SEQUENCE [LARGE SCALE GENOMIC DNA]</scope>
    <source>
        <strain evidence="4">cv. Victoria</strain>
        <tissue evidence="3">Leaf</tissue>
    </source>
</reference>
<feature type="compositionally biased region" description="Low complexity" evidence="2">
    <location>
        <begin position="595"/>
        <end position="609"/>
    </location>
</feature>
<proteinExistence type="predicted"/>
<feature type="region of interest" description="Disordered" evidence="2">
    <location>
        <begin position="1"/>
        <end position="79"/>
    </location>
</feature>
<dbReference type="PANTHER" id="PTHR10004">
    <property type="entry name" value="OS06G0538200 PROTEIN"/>
    <property type="match status" value="1"/>
</dbReference>
<keyword evidence="1" id="KW-0175">Coiled coil</keyword>
<dbReference type="PANTHER" id="PTHR10004:SF8">
    <property type="entry name" value="OS06G0538200 PROTEIN"/>
    <property type="match status" value="1"/>
</dbReference>
<keyword evidence="4" id="KW-1185">Reference proteome</keyword>
<evidence type="ECO:0000256" key="1">
    <source>
        <dbReference type="SAM" id="Coils"/>
    </source>
</evidence>
<accession>A0A5J9T958</accession>
<dbReference type="Proteomes" id="UP000324897">
    <property type="component" value="Chromosome 3"/>
</dbReference>
<feature type="coiled-coil region" evidence="1">
    <location>
        <begin position="405"/>
        <end position="457"/>
    </location>
</feature>
<dbReference type="EMBL" id="RWGY01000039">
    <property type="protein sequence ID" value="TVU07787.1"/>
    <property type="molecule type" value="Genomic_DNA"/>
</dbReference>
<dbReference type="OrthoDB" id="1935530at2759"/>
<feature type="compositionally biased region" description="Low complexity" evidence="2">
    <location>
        <begin position="649"/>
        <end position="665"/>
    </location>
</feature>
<evidence type="ECO:0000313" key="4">
    <source>
        <dbReference type="Proteomes" id="UP000324897"/>
    </source>
</evidence>
<feature type="compositionally biased region" description="Polar residues" evidence="2">
    <location>
        <begin position="666"/>
        <end position="675"/>
    </location>
</feature>
<feature type="region of interest" description="Disordered" evidence="2">
    <location>
        <begin position="577"/>
        <end position="609"/>
    </location>
</feature>